<keyword evidence="1" id="KW-1133">Transmembrane helix</keyword>
<dbReference type="AlphaFoldDB" id="A0A0A2WQA5"/>
<dbReference type="eggNOG" id="COG4968">
    <property type="taxonomic scope" value="Bacteria"/>
</dbReference>
<keyword evidence="1" id="KW-0472">Membrane</keyword>
<gene>
    <name evidence="2" type="ORF">LF41_1017</name>
</gene>
<keyword evidence="1" id="KW-0812">Transmembrane</keyword>
<dbReference type="RefSeq" id="WP_052116026.1">
    <property type="nucleotide sequence ID" value="NZ_JRKJ01000002.1"/>
</dbReference>
<dbReference type="InterPro" id="IPR012902">
    <property type="entry name" value="N_methyl_site"/>
</dbReference>
<dbReference type="Gene3D" id="3.30.700.10">
    <property type="entry name" value="Glycoprotein, Type 4 Pilin"/>
    <property type="match status" value="1"/>
</dbReference>
<comment type="caution">
    <text evidence="2">The sequence shown here is derived from an EMBL/GenBank/DDBJ whole genome shotgun (WGS) entry which is preliminary data.</text>
</comment>
<keyword evidence="3" id="KW-1185">Reference proteome</keyword>
<evidence type="ECO:0000313" key="2">
    <source>
        <dbReference type="EMBL" id="KGQ20480.1"/>
    </source>
</evidence>
<evidence type="ECO:0000313" key="3">
    <source>
        <dbReference type="Proteomes" id="UP000030518"/>
    </source>
</evidence>
<dbReference type="PATRIC" id="fig|1300345.3.peg.338"/>
<name>A0A0A2WQA5_9GAMM</name>
<dbReference type="SUPFAM" id="SSF54523">
    <property type="entry name" value="Pili subunits"/>
    <property type="match status" value="1"/>
</dbReference>
<feature type="transmembrane region" description="Helical" evidence="1">
    <location>
        <begin position="20"/>
        <end position="40"/>
    </location>
</feature>
<dbReference type="InterPro" id="IPR031982">
    <property type="entry name" value="PilE-like"/>
</dbReference>
<dbReference type="GO" id="GO:0043683">
    <property type="term" value="P:type IV pilus assembly"/>
    <property type="evidence" value="ECO:0007669"/>
    <property type="project" value="InterPro"/>
</dbReference>
<dbReference type="EMBL" id="JRKJ01000002">
    <property type="protein sequence ID" value="KGQ20480.1"/>
    <property type="molecule type" value="Genomic_DNA"/>
</dbReference>
<protein>
    <submittedName>
        <fullName evidence="2">Type IV pilus biogenesis protein PilE</fullName>
    </submittedName>
</protein>
<reference evidence="2 3" key="1">
    <citation type="submission" date="2014-09" db="EMBL/GenBank/DDBJ databases">
        <title>Genome sequences of Lysobacter dokdonensis DS-58.</title>
        <authorList>
            <person name="Kim J.F."/>
            <person name="Kwak M.-J."/>
        </authorList>
    </citation>
    <scope>NUCLEOTIDE SEQUENCE [LARGE SCALE GENOMIC DNA]</scope>
    <source>
        <strain evidence="2 3">DS-58</strain>
    </source>
</reference>
<evidence type="ECO:0000256" key="1">
    <source>
        <dbReference type="SAM" id="Phobius"/>
    </source>
</evidence>
<accession>A0A0A2WQA5</accession>
<dbReference type="InterPro" id="IPR045584">
    <property type="entry name" value="Pilin-like"/>
</dbReference>
<dbReference type="Proteomes" id="UP000030518">
    <property type="component" value="Unassembled WGS sequence"/>
</dbReference>
<dbReference type="Pfam" id="PF16732">
    <property type="entry name" value="ComP_DUS"/>
    <property type="match status" value="1"/>
</dbReference>
<organism evidence="2 3">
    <name type="scientific">Lysobacter dokdonensis DS-58</name>
    <dbReference type="NCBI Taxonomy" id="1300345"/>
    <lineage>
        <taxon>Bacteria</taxon>
        <taxon>Pseudomonadati</taxon>
        <taxon>Pseudomonadota</taxon>
        <taxon>Gammaproteobacteria</taxon>
        <taxon>Lysobacterales</taxon>
        <taxon>Lysobacteraceae</taxon>
        <taxon>Noviluteimonas</taxon>
    </lineage>
</organism>
<dbReference type="Pfam" id="PF07963">
    <property type="entry name" value="N_methyl"/>
    <property type="match status" value="1"/>
</dbReference>
<dbReference type="STRING" id="1300345.LF41_1017"/>
<proteinExistence type="predicted"/>
<dbReference type="NCBIfam" id="TIGR02532">
    <property type="entry name" value="IV_pilin_GFxxxE"/>
    <property type="match status" value="1"/>
</dbReference>
<dbReference type="PROSITE" id="PS00409">
    <property type="entry name" value="PROKAR_NTER_METHYL"/>
    <property type="match status" value="1"/>
</dbReference>
<sequence>MRMNRHNAGKQRGFTLLELMIVVGIVAILAGLAIAGYGFATQKTRRAAAQGCLTEAAQQMERFYTINMTYVGAPLPACSADVTSFYTIAFNGANTATGYALSATPRGKQASDKCGTMGVNSANARTPTTAGCW</sequence>